<dbReference type="InterPro" id="IPR035897">
    <property type="entry name" value="Toll_tir_struct_dom_sf"/>
</dbReference>
<evidence type="ECO:0000313" key="3">
    <source>
        <dbReference type="EMBL" id="CAA0331940.1"/>
    </source>
</evidence>
<sequence>MSSHTATKYDVFLSFRGHDTRQNFISFLYKELVRRSIRTFKDDKELENGQRISSELKRTIEVSRFAVVVVSETYAASSWCLDELVTIMDFEKKGSITVMPIFYGVEPNHVRWQTGVLAEQFKKHGSREDHEKVLKWRQALTNFAQLSGDCSGDDDSKLVDKIANEISNKKTIYATINNGKNLVGIDTHMKELNRLMHMNCNKVTVRMVGIWARGGDGRSALAKYVYQTSCQQFDSHCFLGNVKTISQGRHSAHLHDEFLRNIKREDSNKQCLKNQKVLLVADNVTKVKQLEALAGDFSSFGPGSVVIITTDNKGLLNSYGITDVYEVEHLKFCGILRSLGFKKRAAAFQRALCRAKSFATECFCCQSSSKSGYGKVTDLV</sequence>
<gene>
    <name evidence="3" type="ORF">C24_LOCUS6212</name>
</gene>
<dbReference type="Pfam" id="PF01582">
    <property type="entry name" value="TIR"/>
    <property type="match status" value="1"/>
</dbReference>
<evidence type="ECO:0000313" key="4">
    <source>
        <dbReference type="Proteomes" id="UP000434276"/>
    </source>
</evidence>
<dbReference type="GO" id="GO:0006952">
    <property type="term" value="P:defense response"/>
    <property type="evidence" value="ECO:0007669"/>
    <property type="project" value="InterPro"/>
</dbReference>
<dbReference type="PANTHER" id="PTHR11017:SF570">
    <property type="entry name" value="DISEASE RESISTANCE PROTEIN (TIR-NBS CLASS)-RELATED"/>
    <property type="match status" value="1"/>
</dbReference>
<evidence type="ECO:0000259" key="2">
    <source>
        <dbReference type="PROSITE" id="PS50104"/>
    </source>
</evidence>
<dbReference type="Gene3D" id="3.40.50.300">
    <property type="entry name" value="P-loop containing nucleotide triphosphate hydrolases"/>
    <property type="match status" value="1"/>
</dbReference>
<feature type="domain" description="TIR" evidence="2">
    <location>
        <begin position="7"/>
        <end position="170"/>
    </location>
</feature>
<dbReference type="GO" id="GO:0043531">
    <property type="term" value="F:ADP binding"/>
    <property type="evidence" value="ECO:0007669"/>
    <property type="project" value="InterPro"/>
</dbReference>
<dbReference type="Proteomes" id="UP000434276">
    <property type="component" value="Unassembled WGS sequence"/>
</dbReference>
<dbReference type="InterPro" id="IPR002182">
    <property type="entry name" value="NB-ARC"/>
</dbReference>
<dbReference type="InterPro" id="IPR000157">
    <property type="entry name" value="TIR_dom"/>
</dbReference>
<dbReference type="PROSITE" id="PS50104">
    <property type="entry name" value="TIR"/>
    <property type="match status" value="1"/>
</dbReference>
<dbReference type="OrthoDB" id="1106366at2759"/>
<proteinExistence type="predicted"/>
<evidence type="ECO:0000256" key="1">
    <source>
        <dbReference type="ARBA" id="ARBA00023027"/>
    </source>
</evidence>
<organism evidence="3 4">
    <name type="scientific">Arabidopsis thaliana</name>
    <name type="common">Mouse-ear cress</name>
    <dbReference type="NCBI Taxonomy" id="3702"/>
    <lineage>
        <taxon>Eukaryota</taxon>
        <taxon>Viridiplantae</taxon>
        <taxon>Streptophyta</taxon>
        <taxon>Embryophyta</taxon>
        <taxon>Tracheophyta</taxon>
        <taxon>Spermatophyta</taxon>
        <taxon>Magnoliopsida</taxon>
        <taxon>eudicotyledons</taxon>
        <taxon>Gunneridae</taxon>
        <taxon>Pentapetalae</taxon>
        <taxon>rosids</taxon>
        <taxon>malvids</taxon>
        <taxon>Brassicales</taxon>
        <taxon>Brassicaceae</taxon>
        <taxon>Camelineae</taxon>
        <taxon>Arabidopsis</taxon>
    </lineage>
</organism>
<protein>
    <recommendedName>
        <fullName evidence="2">TIR domain-containing protein</fullName>
    </recommendedName>
</protein>
<dbReference type="PANTHER" id="PTHR11017">
    <property type="entry name" value="LEUCINE-RICH REPEAT-CONTAINING PROTEIN"/>
    <property type="match status" value="1"/>
</dbReference>
<dbReference type="GO" id="GO:0007165">
    <property type="term" value="P:signal transduction"/>
    <property type="evidence" value="ECO:0007669"/>
    <property type="project" value="InterPro"/>
</dbReference>
<dbReference type="EMBL" id="CACSHJ010000087">
    <property type="protein sequence ID" value="CAA0331940.1"/>
    <property type="molecule type" value="Genomic_DNA"/>
</dbReference>
<dbReference type="InterPro" id="IPR044974">
    <property type="entry name" value="Disease_R_plants"/>
</dbReference>
<dbReference type="SUPFAM" id="SSF52540">
    <property type="entry name" value="P-loop containing nucleoside triphosphate hydrolases"/>
    <property type="match status" value="1"/>
</dbReference>
<dbReference type="FunFam" id="3.40.50.10140:FF:000007">
    <property type="entry name" value="Disease resistance protein (TIR-NBS-LRR class)"/>
    <property type="match status" value="1"/>
</dbReference>
<keyword evidence="1" id="KW-0520">NAD</keyword>
<name>A0A5S9WTV3_ARATH</name>
<dbReference type="Pfam" id="PF00931">
    <property type="entry name" value="NB-ARC"/>
    <property type="match status" value="1"/>
</dbReference>
<dbReference type="AlphaFoldDB" id="A0A5S9WTV3"/>
<dbReference type="Gene3D" id="3.40.50.10140">
    <property type="entry name" value="Toll/interleukin-1 receptor homology (TIR) domain"/>
    <property type="match status" value="1"/>
</dbReference>
<accession>A0A5S9WTV3</accession>
<dbReference type="InterPro" id="IPR027417">
    <property type="entry name" value="P-loop_NTPase"/>
</dbReference>
<dbReference type="SUPFAM" id="SSF52200">
    <property type="entry name" value="Toll/Interleukin receptor TIR domain"/>
    <property type="match status" value="1"/>
</dbReference>
<dbReference type="ExpressionAtlas" id="A0A5S9WTV3">
    <property type="expression patterns" value="baseline and differential"/>
</dbReference>
<reference evidence="3 4" key="1">
    <citation type="submission" date="2019-12" db="EMBL/GenBank/DDBJ databases">
        <authorList>
            <person name="Jiao W.-B."/>
            <person name="Schneeberger K."/>
        </authorList>
    </citation>
    <scope>NUCLEOTIDE SEQUENCE [LARGE SCALE GENOMIC DNA]</scope>
    <source>
        <strain evidence="4">cv. C24</strain>
    </source>
</reference>
<dbReference type="SMART" id="SM00255">
    <property type="entry name" value="TIR"/>
    <property type="match status" value="1"/>
</dbReference>